<dbReference type="GO" id="GO:0046872">
    <property type="term" value="F:metal ion binding"/>
    <property type="evidence" value="ECO:0007669"/>
    <property type="project" value="UniProtKB-KW"/>
</dbReference>
<evidence type="ECO:0000256" key="1">
    <source>
        <dbReference type="ARBA" id="ARBA00001954"/>
    </source>
</evidence>
<dbReference type="PANTHER" id="PTHR10696">
    <property type="entry name" value="GAMMA-BUTYROBETAINE HYDROXYLASE-RELATED"/>
    <property type="match status" value="1"/>
</dbReference>
<evidence type="ECO:0000256" key="8">
    <source>
        <dbReference type="ARBA" id="ARBA00022964"/>
    </source>
</evidence>
<dbReference type="SUPFAM" id="SSF51197">
    <property type="entry name" value="Clavaminate synthase-like"/>
    <property type="match status" value="2"/>
</dbReference>
<dbReference type="GO" id="GO:0005739">
    <property type="term" value="C:mitochondrion"/>
    <property type="evidence" value="ECO:0007669"/>
    <property type="project" value="TreeGrafter"/>
</dbReference>
<feature type="compositionally biased region" description="Low complexity" evidence="16">
    <location>
        <begin position="300"/>
        <end position="323"/>
    </location>
</feature>
<evidence type="ECO:0000256" key="13">
    <source>
        <dbReference type="ARBA" id="ARBA00032283"/>
    </source>
</evidence>
<dbReference type="CDD" id="cd00250">
    <property type="entry name" value="CAS_like"/>
    <property type="match status" value="1"/>
</dbReference>
<feature type="compositionally biased region" description="Polar residues" evidence="16">
    <location>
        <begin position="287"/>
        <end position="299"/>
    </location>
</feature>
<comment type="pathway">
    <text evidence="3">Amine and polyamine biosynthesis; carnitine biosynthesis.</text>
</comment>
<evidence type="ECO:0000256" key="7">
    <source>
        <dbReference type="ARBA" id="ARBA00022873"/>
    </source>
</evidence>
<dbReference type="FunFam" id="3.30.2020.30:FF:000002">
    <property type="entry name" value="Putative gamma-butyrobetaine dioxygenase"/>
    <property type="match status" value="1"/>
</dbReference>
<dbReference type="InterPro" id="IPR010376">
    <property type="entry name" value="GBBH-like_N"/>
</dbReference>
<protein>
    <recommendedName>
        <fullName evidence="5">trimethyllysine dioxygenase</fullName>
        <ecNumber evidence="5">1.14.11.8</ecNumber>
    </recommendedName>
    <alternativeName>
        <fullName evidence="12">Epsilon-trimethyllysine 2-oxoglutarate dioxygenase</fullName>
    </alternativeName>
    <alternativeName>
        <fullName evidence="11">TML hydroxylase</fullName>
    </alternativeName>
    <alternativeName>
        <fullName evidence="13">TML-alpha-ketoglutarate dioxygenase</fullName>
    </alternativeName>
</protein>
<evidence type="ECO:0000256" key="12">
    <source>
        <dbReference type="ARBA" id="ARBA00031778"/>
    </source>
</evidence>
<gene>
    <name evidence="19" type="ORF">LENED_011121</name>
</gene>
<accession>A0A1Q3EP70</accession>
<reference evidence="19 20" key="2">
    <citation type="submission" date="2017-02" db="EMBL/GenBank/DDBJ databases">
        <title>A genome survey and senescence transcriptome analysis in Lentinula edodes.</title>
        <authorList>
            <person name="Sakamoto Y."/>
            <person name="Nakade K."/>
            <person name="Sato S."/>
            <person name="Yoshida Y."/>
            <person name="Miyazaki K."/>
            <person name="Natsume S."/>
            <person name="Konno N."/>
        </authorList>
    </citation>
    <scope>NUCLEOTIDE SEQUENCE [LARGE SCALE GENOMIC DNA]</scope>
    <source>
        <strain evidence="19 20">NBRC 111202</strain>
    </source>
</reference>
<dbReference type="EC" id="1.14.11.8" evidence="5"/>
<evidence type="ECO:0000256" key="15">
    <source>
        <dbReference type="ARBA" id="ARBA00049334"/>
    </source>
</evidence>
<keyword evidence="9" id="KW-0560">Oxidoreductase</keyword>
<keyword evidence="6" id="KW-0479">Metal-binding</keyword>
<comment type="cofactor">
    <cofactor evidence="2">
        <name>L-ascorbate</name>
        <dbReference type="ChEBI" id="CHEBI:38290"/>
    </cofactor>
</comment>
<comment type="function">
    <text evidence="14">Converts trimethyllysine (TML) into hydroxytrimethyllysine (HTML).</text>
</comment>
<sequence>MSEYSDTMSMGTSVIDFYMASTLCITSPKNPYDLDDLPITSLDDKRVAIGWDTRTWSRFHHIWLRDHCRCPTCLHPKTMQRLLNTFEIPPDIRPIMVESSLKGLRVVWPAHEHSEHGEHESVYSWEWLKENSYDPTIEPEDKGTKKILWNARISQSPPTISYNDVLKPGEEGEQALCKWLTNIETFGFSFITDVPPNAASTESLVRKISFIRETHYGGFWEFTSNLAKGDTAYTNIALGAHTDNTYFTDPCGLQLFHLLEHSASESSSSTTYTSTTYPNTKFPNLYASSASPTSNDTQITSSTNSPNASSSSSVFTPSSLSSPATQGADATVSSSSYPASSAPNSSLGGQTLLIDGFYVASILRSLYPSVYRLLSEIRIPAHAAGERDSAGIFSTGEGYTVLSHNASGELIQVRWNNDDRSVLSSISPSLVEEFYTALRTFHSLLTTPDSEFLIQLTPGTAVIVDNHRVLHGRTAFVGNRRMCGAYIGKDEWKAKLRGLREKYEVRINGH</sequence>
<evidence type="ECO:0000313" key="20">
    <source>
        <dbReference type="Proteomes" id="UP000188533"/>
    </source>
</evidence>
<evidence type="ECO:0000256" key="10">
    <source>
        <dbReference type="ARBA" id="ARBA00023004"/>
    </source>
</evidence>
<dbReference type="GO" id="GO:0045329">
    <property type="term" value="P:carnitine biosynthetic process"/>
    <property type="evidence" value="ECO:0007669"/>
    <property type="project" value="UniProtKB-KW"/>
</dbReference>
<dbReference type="Proteomes" id="UP000188533">
    <property type="component" value="Unassembled WGS sequence"/>
</dbReference>
<evidence type="ECO:0000256" key="16">
    <source>
        <dbReference type="SAM" id="MobiDB-lite"/>
    </source>
</evidence>
<keyword evidence="7" id="KW-0124">Carnitine biosynthesis</keyword>
<evidence type="ECO:0000256" key="9">
    <source>
        <dbReference type="ARBA" id="ARBA00023002"/>
    </source>
</evidence>
<keyword evidence="20" id="KW-1185">Reference proteome</keyword>
<evidence type="ECO:0000256" key="3">
    <source>
        <dbReference type="ARBA" id="ARBA00005022"/>
    </source>
</evidence>
<dbReference type="STRING" id="5353.A0A1Q3EP70"/>
<evidence type="ECO:0000256" key="11">
    <source>
        <dbReference type="ARBA" id="ARBA00030363"/>
    </source>
</evidence>
<evidence type="ECO:0000259" key="18">
    <source>
        <dbReference type="Pfam" id="PF06155"/>
    </source>
</evidence>
<evidence type="ECO:0000256" key="14">
    <source>
        <dbReference type="ARBA" id="ARBA00046008"/>
    </source>
</evidence>
<dbReference type="PANTHER" id="PTHR10696:SF51">
    <property type="entry name" value="TRIMETHYLLYSINE DIOXYGENASE, MITOCHONDRIAL"/>
    <property type="match status" value="1"/>
</dbReference>
<evidence type="ECO:0000256" key="2">
    <source>
        <dbReference type="ARBA" id="ARBA00001961"/>
    </source>
</evidence>
<dbReference type="AlphaFoldDB" id="A0A1Q3EP70"/>
<feature type="region of interest" description="Disordered" evidence="16">
    <location>
        <begin position="287"/>
        <end position="345"/>
    </location>
</feature>
<comment type="catalytic activity">
    <reaction evidence="15">
        <text>N(6),N(6),N(6)-trimethyl-L-lysine + 2-oxoglutarate + O2 = (3S)-3-hydroxy-N(6),N(6),N(6)-trimethyl-L-lysine + succinate + CO2</text>
        <dbReference type="Rhea" id="RHEA:14181"/>
        <dbReference type="ChEBI" id="CHEBI:15379"/>
        <dbReference type="ChEBI" id="CHEBI:16526"/>
        <dbReference type="ChEBI" id="CHEBI:16810"/>
        <dbReference type="ChEBI" id="CHEBI:30031"/>
        <dbReference type="ChEBI" id="CHEBI:58100"/>
        <dbReference type="ChEBI" id="CHEBI:141499"/>
        <dbReference type="EC" id="1.14.11.8"/>
    </reaction>
</comment>
<feature type="domain" description="TauD/TfdA-like" evidence="17">
    <location>
        <begin position="160"/>
        <end position="265"/>
    </location>
</feature>
<keyword evidence="8 19" id="KW-0223">Dioxygenase</keyword>
<comment type="caution">
    <text evidence="19">The sequence shown here is derived from an EMBL/GenBank/DDBJ whole genome shotgun (WGS) entry which is preliminary data.</text>
</comment>
<keyword evidence="10" id="KW-0408">Iron</keyword>
<evidence type="ECO:0000313" key="19">
    <source>
        <dbReference type="EMBL" id="GAW09003.1"/>
    </source>
</evidence>
<name>A0A1Q3EP70_LENED</name>
<feature type="domain" description="Gamma-butyrobetaine hydroxylase-like N-terminal" evidence="18">
    <location>
        <begin position="43"/>
        <end position="128"/>
    </location>
</feature>
<comment type="cofactor">
    <cofactor evidence="1">
        <name>Fe(2+)</name>
        <dbReference type="ChEBI" id="CHEBI:29033"/>
    </cofactor>
</comment>
<organism evidence="19 20">
    <name type="scientific">Lentinula edodes</name>
    <name type="common">Shiitake mushroom</name>
    <name type="synonym">Lentinus edodes</name>
    <dbReference type="NCBI Taxonomy" id="5353"/>
    <lineage>
        <taxon>Eukaryota</taxon>
        <taxon>Fungi</taxon>
        <taxon>Dikarya</taxon>
        <taxon>Basidiomycota</taxon>
        <taxon>Agaricomycotina</taxon>
        <taxon>Agaricomycetes</taxon>
        <taxon>Agaricomycetidae</taxon>
        <taxon>Agaricales</taxon>
        <taxon>Marasmiineae</taxon>
        <taxon>Omphalotaceae</taxon>
        <taxon>Lentinula</taxon>
    </lineage>
</organism>
<dbReference type="InterPro" id="IPR038492">
    <property type="entry name" value="GBBH-like_N_sf"/>
</dbReference>
<dbReference type="Pfam" id="PF02668">
    <property type="entry name" value="TauD"/>
    <property type="match status" value="2"/>
</dbReference>
<dbReference type="Gene3D" id="3.30.2020.30">
    <property type="match status" value="1"/>
</dbReference>
<comment type="similarity">
    <text evidence="4">Belongs to the gamma-BBH/TMLD family.</text>
</comment>
<dbReference type="GO" id="GO:0050353">
    <property type="term" value="F:trimethyllysine dioxygenase activity"/>
    <property type="evidence" value="ECO:0007669"/>
    <property type="project" value="UniProtKB-EC"/>
</dbReference>
<reference evidence="19 20" key="1">
    <citation type="submission" date="2016-08" db="EMBL/GenBank/DDBJ databases">
        <authorList>
            <consortium name="Lentinula edodes genome sequencing consortium"/>
            <person name="Sakamoto Y."/>
            <person name="Nakade K."/>
            <person name="Sato S."/>
            <person name="Yoshida Y."/>
            <person name="Miyazaki K."/>
            <person name="Natsume S."/>
            <person name="Konno N."/>
        </authorList>
    </citation>
    <scope>NUCLEOTIDE SEQUENCE [LARGE SCALE GENOMIC DNA]</scope>
    <source>
        <strain evidence="19 20">NBRC 111202</strain>
    </source>
</reference>
<evidence type="ECO:0000256" key="6">
    <source>
        <dbReference type="ARBA" id="ARBA00022723"/>
    </source>
</evidence>
<dbReference type="InterPro" id="IPR003819">
    <property type="entry name" value="TauD/TfdA-like"/>
</dbReference>
<evidence type="ECO:0000256" key="4">
    <source>
        <dbReference type="ARBA" id="ARBA00008654"/>
    </source>
</evidence>
<feature type="domain" description="TauD/TfdA-like" evidence="17">
    <location>
        <begin position="344"/>
        <end position="486"/>
    </location>
</feature>
<evidence type="ECO:0000259" key="17">
    <source>
        <dbReference type="Pfam" id="PF02668"/>
    </source>
</evidence>
<proteinExistence type="inferred from homology"/>
<dbReference type="InterPro" id="IPR042098">
    <property type="entry name" value="TauD-like_sf"/>
</dbReference>
<dbReference type="Gene3D" id="3.60.130.10">
    <property type="entry name" value="Clavaminate synthase-like"/>
    <property type="match status" value="1"/>
</dbReference>
<dbReference type="EMBL" id="BDGU01000896">
    <property type="protein sequence ID" value="GAW09003.1"/>
    <property type="molecule type" value="Genomic_DNA"/>
</dbReference>
<evidence type="ECO:0000256" key="5">
    <source>
        <dbReference type="ARBA" id="ARBA00012267"/>
    </source>
</evidence>
<dbReference type="Pfam" id="PF06155">
    <property type="entry name" value="GBBH-like_N"/>
    <property type="match status" value="1"/>
</dbReference>
<dbReference type="InterPro" id="IPR050411">
    <property type="entry name" value="AlphaKG_dependent_hydroxylases"/>
</dbReference>
<feature type="compositionally biased region" description="Low complexity" evidence="16">
    <location>
        <begin position="333"/>
        <end position="345"/>
    </location>
</feature>